<evidence type="ECO:0000256" key="5">
    <source>
        <dbReference type="SAM" id="SignalP"/>
    </source>
</evidence>
<dbReference type="Gene3D" id="1.25.40.10">
    <property type="entry name" value="Tetratricopeptide repeat domain"/>
    <property type="match status" value="1"/>
</dbReference>
<feature type="transmembrane region" description="Helical" evidence="4">
    <location>
        <begin position="328"/>
        <end position="349"/>
    </location>
</feature>
<dbReference type="InterPro" id="IPR011990">
    <property type="entry name" value="TPR-like_helical_dom_sf"/>
</dbReference>
<dbReference type="Proteomes" id="UP000255317">
    <property type="component" value="Unassembled WGS sequence"/>
</dbReference>
<dbReference type="SMART" id="SM00028">
    <property type="entry name" value="TPR"/>
    <property type="match status" value="2"/>
</dbReference>
<keyword evidence="8" id="KW-1185">Reference proteome</keyword>
<dbReference type="GO" id="GO:0043565">
    <property type="term" value="F:sequence-specific DNA binding"/>
    <property type="evidence" value="ECO:0007669"/>
    <property type="project" value="InterPro"/>
</dbReference>
<dbReference type="GO" id="GO:0003700">
    <property type="term" value="F:DNA-binding transcription factor activity"/>
    <property type="evidence" value="ECO:0007669"/>
    <property type="project" value="InterPro"/>
</dbReference>
<dbReference type="Gene3D" id="1.10.10.60">
    <property type="entry name" value="Homeodomain-like"/>
    <property type="match status" value="2"/>
</dbReference>
<dbReference type="AlphaFoldDB" id="A0A370Q512"/>
<dbReference type="PANTHER" id="PTHR43280:SF2">
    <property type="entry name" value="HTH-TYPE TRANSCRIPTIONAL REGULATOR EXSA"/>
    <property type="match status" value="1"/>
</dbReference>
<sequence length="517" mass="59346">MRLSVALVVCSIFFSLSLKCQEVKWTEATFIKNLSSVYEDPDQTIKVANYILENASSSSAIVQSHYLISQGELVEGNAVESVRTLFKARDNFSRDTSPFAAALVYSELSERYALSGMNTVADRFNMEAQHKSDAISSAKEKAVIETVIALSRSHIFSDTQNNRKSLQRLQYVETNFTEVPEIYSARIYNRIAALHGHLSNLDSARVYYEKALRSLEKSGAESSTISAIAYYGLGNVYLEKDALETSKKYYTQALSAPYIDNATKFSTHKALSEIYKKQDSTAMLQKYNNKNVLLHPQIQDSERNVRSALISYLQQEQEDVLKIDKTKYYSWVLLLVLLFGLIFLGYYFYNRKLNKEYERFKQLIAEVEKDKKLEVPYKVEEVNVKPTKAIVIPDETIQGILERLEEFEKSTKFTDSKMNLTVLAKQLKSNSKYISEIIRTHKQKNFNSYINELRINYIIKLMKTDKAYLNYKVSYLAESSGFSSHSAFTVVFKNITGFTPKQFITFLKKSKKENLQN</sequence>
<gene>
    <name evidence="7" type="ORF">C8D94_1073</name>
</gene>
<feature type="domain" description="HTH araC/xylS-type" evidence="6">
    <location>
        <begin position="394"/>
        <end position="506"/>
    </location>
</feature>
<keyword evidence="5" id="KW-0732">Signal</keyword>
<name>A0A370Q512_9FLAO</name>
<dbReference type="InterPro" id="IPR018060">
    <property type="entry name" value="HTH_AraC"/>
</dbReference>
<keyword evidence="4" id="KW-1133">Transmembrane helix</keyword>
<dbReference type="SUPFAM" id="SSF46689">
    <property type="entry name" value="Homeodomain-like"/>
    <property type="match status" value="1"/>
</dbReference>
<evidence type="ECO:0000256" key="3">
    <source>
        <dbReference type="ARBA" id="ARBA00023163"/>
    </source>
</evidence>
<dbReference type="Pfam" id="PF12833">
    <property type="entry name" value="HTH_18"/>
    <property type="match status" value="1"/>
</dbReference>
<dbReference type="InterPro" id="IPR009057">
    <property type="entry name" value="Homeodomain-like_sf"/>
</dbReference>
<feature type="chain" id="PRO_5016637026" evidence="5">
    <location>
        <begin position="21"/>
        <end position="517"/>
    </location>
</feature>
<accession>A0A370Q512</accession>
<evidence type="ECO:0000313" key="8">
    <source>
        <dbReference type="Proteomes" id="UP000255317"/>
    </source>
</evidence>
<keyword evidence="3" id="KW-0804">Transcription</keyword>
<dbReference type="SMART" id="SM00342">
    <property type="entry name" value="HTH_ARAC"/>
    <property type="match status" value="1"/>
</dbReference>
<evidence type="ECO:0000259" key="6">
    <source>
        <dbReference type="PROSITE" id="PS01124"/>
    </source>
</evidence>
<keyword evidence="4" id="KW-0472">Membrane</keyword>
<dbReference type="OrthoDB" id="5295174at2"/>
<comment type="caution">
    <text evidence="7">The sequence shown here is derived from an EMBL/GenBank/DDBJ whole genome shotgun (WGS) entry which is preliminary data.</text>
</comment>
<dbReference type="SUPFAM" id="SSF48452">
    <property type="entry name" value="TPR-like"/>
    <property type="match status" value="1"/>
</dbReference>
<evidence type="ECO:0000313" key="7">
    <source>
        <dbReference type="EMBL" id="RDK83466.1"/>
    </source>
</evidence>
<dbReference type="InterPro" id="IPR019734">
    <property type="entry name" value="TPR_rpt"/>
</dbReference>
<protein>
    <submittedName>
        <fullName evidence="7">Tetratricopeptide repeat protein</fullName>
    </submittedName>
</protein>
<keyword evidence="4" id="KW-0812">Transmembrane</keyword>
<feature type="signal peptide" evidence="5">
    <location>
        <begin position="1"/>
        <end position="20"/>
    </location>
</feature>
<dbReference type="PROSITE" id="PS01124">
    <property type="entry name" value="HTH_ARAC_FAMILY_2"/>
    <property type="match status" value="1"/>
</dbReference>
<reference evidence="7 8" key="1">
    <citation type="submission" date="2018-07" db="EMBL/GenBank/DDBJ databases">
        <title>Genomic Encyclopedia of Type Strains, Phase IV (KMG-IV): sequencing the most valuable type-strain genomes for metagenomic binning, comparative biology and taxonomic classification.</title>
        <authorList>
            <person name="Goeker M."/>
        </authorList>
    </citation>
    <scope>NUCLEOTIDE SEQUENCE [LARGE SCALE GENOMIC DNA]</scope>
    <source>
        <strain evidence="7 8">DSM 101478</strain>
    </source>
</reference>
<dbReference type="PANTHER" id="PTHR43280">
    <property type="entry name" value="ARAC-FAMILY TRANSCRIPTIONAL REGULATOR"/>
    <property type="match status" value="1"/>
</dbReference>
<proteinExistence type="predicted"/>
<evidence type="ECO:0000256" key="1">
    <source>
        <dbReference type="ARBA" id="ARBA00023015"/>
    </source>
</evidence>
<dbReference type="EMBL" id="QRAO01000007">
    <property type="protein sequence ID" value="RDK83466.1"/>
    <property type="molecule type" value="Genomic_DNA"/>
</dbReference>
<evidence type="ECO:0000256" key="4">
    <source>
        <dbReference type="SAM" id="Phobius"/>
    </source>
</evidence>
<dbReference type="RefSeq" id="WP_115124598.1">
    <property type="nucleotide sequence ID" value="NZ_QRAO01000007.1"/>
</dbReference>
<keyword evidence="1" id="KW-0805">Transcription regulation</keyword>
<evidence type="ECO:0000256" key="2">
    <source>
        <dbReference type="ARBA" id="ARBA00023125"/>
    </source>
</evidence>
<dbReference type="Pfam" id="PF13424">
    <property type="entry name" value="TPR_12"/>
    <property type="match status" value="1"/>
</dbReference>
<organism evidence="7 8">
    <name type="scientific">Marinirhabdus gelatinilytica</name>
    <dbReference type="NCBI Taxonomy" id="1703343"/>
    <lineage>
        <taxon>Bacteria</taxon>
        <taxon>Pseudomonadati</taxon>
        <taxon>Bacteroidota</taxon>
        <taxon>Flavobacteriia</taxon>
        <taxon>Flavobacteriales</taxon>
        <taxon>Flavobacteriaceae</taxon>
    </lineage>
</organism>
<keyword evidence="2" id="KW-0238">DNA-binding</keyword>